<feature type="compositionally biased region" description="Basic residues" evidence="1">
    <location>
        <begin position="275"/>
        <end position="290"/>
    </location>
</feature>
<accession>A0A517PB66</accession>
<proteinExistence type="predicted"/>
<name>A0A517PB66_9PLAN</name>
<organism evidence="2 3">
    <name type="scientific">Alienimonas californiensis</name>
    <dbReference type="NCBI Taxonomy" id="2527989"/>
    <lineage>
        <taxon>Bacteria</taxon>
        <taxon>Pseudomonadati</taxon>
        <taxon>Planctomycetota</taxon>
        <taxon>Planctomycetia</taxon>
        <taxon>Planctomycetales</taxon>
        <taxon>Planctomycetaceae</taxon>
        <taxon>Alienimonas</taxon>
    </lineage>
</organism>
<keyword evidence="3" id="KW-1185">Reference proteome</keyword>
<protein>
    <submittedName>
        <fullName evidence="2">Uncharacterized protein</fullName>
    </submittedName>
</protein>
<dbReference type="RefSeq" id="WP_145359448.1">
    <property type="nucleotide sequence ID" value="NZ_CP036265.1"/>
</dbReference>
<evidence type="ECO:0000256" key="1">
    <source>
        <dbReference type="SAM" id="MobiDB-lite"/>
    </source>
</evidence>
<dbReference type="EMBL" id="CP036265">
    <property type="protein sequence ID" value="QDT16606.1"/>
    <property type="molecule type" value="Genomic_DNA"/>
</dbReference>
<evidence type="ECO:0000313" key="2">
    <source>
        <dbReference type="EMBL" id="QDT16606.1"/>
    </source>
</evidence>
<reference evidence="2 3" key="1">
    <citation type="submission" date="2019-02" db="EMBL/GenBank/DDBJ databases">
        <title>Deep-cultivation of Planctomycetes and their phenomic and genomic characterization uncovers novel biology.</title>
        <authorList>
            <person name="Wiegand S."/>
            <person name="Jogler M."/>
            <person name="Boedeker C."/>
            <person name="Pinto D."/>
            <person name="Vollmers J."/>
            <person name="Rivas-Marin E."/>
            <person name="Kohn T."/>
            <person name="Peeters S.H."/>
            <person name="Heuer A."/>
            <person name="Rast P."/>
            <person name="Oberbeckmann S."/>
            <person name="Bunk B."/>
            <person name="Jeske O."/>
            <person name="Meyerdierks A."/>
            <person name="Storesund J.E."/>
            <person name="Kallscheuer N."/>
            <person name="Luecker S."/>
            <person name="Lage O.M."/>
            <person name="Pohl T."/>
            <person name="Merkel B.J."/>
            <person name="Hornburger P."/>
            <person name="Mueller R.-W."/>
            <person name="Bruemmer F."/>
            <person name="Labrenz M."/>
            <person name="Spormann A.M."/>
            <person name="Op den Camp H."/>
            <person name="Overmann J."/>
            <person name="Amann R."/>
            <person name="Jetten M.S.M."/>
            <person name="Mascher T."/>
            <person name="Medema M.H."/>
            <person name="Devos D.P."/>
            <person name="Kaster A.-K."/>
            <person name="Ovreas L."/>
            <person name="Rohde M."/>
            <person name="Galperin M.Y."/>
            <person name="Jogler C."/>
        </authorList>
    </citation>
    <scope>NUCLEOTIDE SEQUENCE [LARGE SCALE GENOMIC DNA]</scope>
    <source>
        <strain evidence="2 3">CA12</strain>
    </source>
</reference>
<gene>
    <name evidence="2" type="ORF">CA12_27120</name>
</gene>
<sequence length="310" mass="34006">MPTPAEIAEADFANLAPGTVARLIPEPRPPQDLFKYPPDLRWELVRRHPVYQWGWARAKRELERDDFGPWPDQEADERLADWSALVALGRIGWDGDVLGPPVSPAHQGFEIAEVQDNRGDARSFPHWGQILQTALFQLSAPDRLHAGLAFINSALGENMSGIPGAMRLLDERSSRPGSTLGRELSNTFVAVPAGVVPAAAANQVKVAHEILRERLGFNTVPRVREDKLDSQLEVWDLHGGFAHGGRSIDGDGKGLPDESLSRYSVGYIPPSRNGWARRSRRSAAVTRRRSSLSSGSSTRSSSGRICSSAR</sequence>
<dbReference type="Proteomes" id="UP000318741">
    <property type="component" value="Chromosome"/>
</dbReference>
<dbReference type="AlphaFoldDB" id="A0A517PB66"/>
<dbReference type="KEGG" id="acaf:CA12_27120"/>
<dbReference type="OrthoDB" id="283153at2"/>
<feature type="compositionally biased region" description="Low complexity" evidence="1">
    <location>
        <begin position="291"/>
        <end position="310"/>
    </location>
</feature>
<evidence type="ECO:0000313" key="3">
    <source>
        <dbReference type="Proteomes" id="UP000318741"/>
    </source>
</evidence>
<feature type="region of interest" description="Disordered" evidence="1">
    <location>
        <begin position="270"/>
        <end position="310"/>
    </location>
</feature>